<evidence type="ECO:0000256" key="8">
    <source>
        <dbReference type="ARBA" id="ARBA00022840"/>
    </source>
</evidence>
<keyword evidence="7" id="KW-0547">Nucleotide-binding</keyword>
<dbReference type="OrthoDB" id="9815896at2"/>
<evidence type="ECO:0000256" key="10">
    <source>
        <dbReference type="ARBA" id="ARBA00032441"/>
    </source>
</evidence>
<dbReference type="NCBIfam" id="TIGR00150">
    <property type="entry name" value="T6A_YjeE"/>
    <property type="match status" value="1"/>
</dbReference>
<reference evidence="11 12" key="1">
    <citation type="submission" date="2015-09" db="EMBL/GenBank/DDBJ databases">
        <title>Genome sequence of Oxobacter pfennigii DSM 3222.</title>
        <authorList>
            <person name="Poehlein A."/>
            <person name="Bengelsdorf F.R."/>
            <person name="Schiel-Bengelsdorf B."/>
            <person name="Duerre P."/>
            <person name="Daniel R."/>
        </authorList>
    </citation>
    <scope>NUCLEOTIDE SEQUENCE [LARGE SCALE GENOMIC DNA]</scope>
    <source>
        <strain evidence="11 12">DSM 3222</strain>
    </source>
</reference>
<evidence type="ECO:0000313" key="12">
    <source>
        <dbReference type="Proteomes" id="UP000050326"/>
    </source>
</evidence>
<evidence type="ECO:0000256" key="1">
    <source>
        <dbReference type="ARBA" id="ARBA00004496"/>
    </source>
</evidence>
<evidence type="ECO:0000256" key="9">
    <source>
        <dbReference type="ARBA" id="ARBA00022842"/>
    </source>
</evidence>
<dbReference type="SUPFAM" id="SSF52540">
    <property type="entry name" value="P-loop containing nucleoside triphosphate hydrolases"/>
    <property type="match status" value="1"/>
</dbReference>
<keyword evidence="8" id="KW-0067">ATP-binding</keyword>
<evidence type="ECO:0000256" key="6">
    <source>
        <dbReference type="ARBA" id="ARBA00022723"/>
    </source>
</evidence>
<dbReference type="EMBL" id="LKET01000039">
    <property type="protein sequence ID" value="KPU43623.1"/>
    <property type="molecule type" value="Genomic_DNA"/>
</dbReference>
<evidence type="ECO:0000256" key="5">
    <source>
        <dbReference type="ARBA" id="ARBA00022694"/>
    </source>
</evidence>
<name>A0A0P8W6I2_9CLOT</name>
<protein>
    <recommendedName>
        <fullName evidence="3">tRNA threonylcarbamoyladenosine biosynthesis protein TsaE</fullName>
    </recommendedName>
    <alternativeName>
        <fullName evidence="10">t(6)A37 threonylcarbamoyladenosine biosynthesis protein TsaE</fullName>
    </alternativeName>
</protein>
<dbReference type="PANTHER" id="PTHR33540:SF2">
    <property type="entry name" value="TRNA THREONYLCARBAMOYLADENOSINE BIOSYNTHESIS PROTEIN TSAE"/>
    <property type="match status" value="1"/>
</dbReference>
<dbReference type="GO" id="GO:0046872">
    <property type="term" value="F:metal ion binding"/>
    <property type="evidence" value="ECO:0007669"/>
    <property type="project" value="UniProtKB-KW"/>
</dbReference>
<dbReference type="Proteomes" id="UP000050326">
    <property type="component" value="Unassembled WGS sequence"/>
</dbReference>
<dbReference type="Gene3D" id="3.40.50.300">
    <property type="entry name" value="P-loop containing nucleotide triphosphate hydrolases"/>
    <property type="match status" value="1"/>
</dbReference>
<keyword evidence="9" id="KW-0460">Magnesium</keyword>
<dbReference type="PANTHER" id="PTHR33540">
    <property type="entry name" value="TRNA THREONYLCARBAMOYLADENOSINE BIOSYNTHESIS PROTEIN TSAE"/>
    <property type="match status" value="1"/>
</dbReference>
<evidence type="ECO:0000256" key="3">
    <source>
        <dbReference type="ARBA" id="ARBA00019010"/>
    </source>
</evidence>
<evidence type="ECO:0000313" key="11">
    <source>
        <dbReference type="EMBL" id="KPU43623.1"/>
    </source>
</evidence>
<evidence type="ECO:0000256" key="7">
    <source>
        <dbReference type="ARBA" id="ARBA00022741"/>
    </source>
</evidence>
<dbReference type="PATRIC" id="fig|36849.3.peg.3247"/>
<comment type="subcellular location">
    <subcellularLocation>
        <location evidence="1">Cytoplasm</location>
    </subcellularLocation>
</comment>
<dbReference type="STRING" id="36849.OXPF_30640"/>
<comment type="similarity">
    <text evidence="2">Belongs to the TsaE family.</text>
</comment>
<evidence type="ECO:0000256" key="2">
    <source>
        <dbReference type="ARBA" id="ARBA00007599"/>
    </source>
</evidence>
<comment type="caution">
    <text evidence="11">The sequence shown here is derived from an EMBL/GenBank/DDBJ whole genome shotgun (WGS) entry which is preliminary data.</text>
</comment>
<dbReference type="Pfam" id="PF02367">
    <property type="entry name" value="TsaE"/>
    <property type="match status" value="1"/>
</dbReference>
<keyword evidence="12" id="KW-1185">Reference proteome</keyword>
<dbReference type="InterPro" id="IPR003442">
    <property type="entry name" value="T6A_TsaE"/>
</dbReference>
<sequence>MLFESYSPNDTEKVGEYLGSIANKGYVICLTGDLGAGKTKFVKGLAKGLNIDDYITSPTFTIVNEYNGRLPLYHFDVYRINDTDEMHEIGFDEYIYGQGVSVIEWANIIEEILPKENIWVDISKDMEVGEDYRKIQIKVNGEKYQGLIWEMIEKCEF</sequence>
<dbReference type="RefSeq" id="WP_054876055.1">
    <property type="nucleotide sequence ID" value="NZ_LKET01000039.1"/>
</dbReference>
<evidence type="ECO:0000256" key="4">
    <source>
        <dbReference type="ARBA" id="ARBA00022490"/>
    </source>
</evidence>
<keyword evidence="4" id="KW-0963">Cytoplasm</keyword>
<gene>
    <name evidence="11" type="primary">tsaE</name>
    <name evidence="11" type="ORF">OXPF_30640</name>
</gene>
<keyword evidence="6" id="KW-0479">Metal-binding</keyword>
<organism evidence="11 12">
    <name type="scientific">Oxobacter pfennigii</name>
    <dbReference type="NCBI Taxonomy" id="36849"/>
    <lineage>
        <taxon>Bacteria</taxon>
        <taxon>Bacillati</taxon>
        <taxon>Bacillota</taxon>
        <taxon>Clostridia</taxon>
        <taxon>Eubacteriales</taxon>
        <taxon>Clostridiaceae</taxon>
        <taxon>Oxobacter</taxon>
    </lineage>
</organism>
<keyword evidence="5" id="KW-0819">tRNA processing</keyword>
<dbReference type="AlphaFoldDB" id="A0A0P8W6I2"/>
<dbReference type="GO" id="GO:0005524">
    <property type="term" value="F:ATP binding"/>
    <property type="evidence" value="ECO:0007669"/>
    <property type="project" value="UniProtKB-KW"/>
</dbReference>
<proteinExistence type="inferred from homology"/>
<accession>A0A0P8W6I2</accession>
<dbReference type="GO" id="GO:0002949">
    <property type="term" value="P:tRNA threonylcarbamoyladenosine modification"/>
    <property type="evidence" value="ECO:0007669"/>
    <property type="project" value="InterPro"/>
</dbReference>
<dbReference type="InterPro" id="IPR027417">
    <property type="entry name" value="P-loop_NTPase"/>
</dbReference>
<dbReference type="GO" id="GO:0005737">
    <property type="term" value="C:cytoplasm"/>
    <property type="evidence" value="ECO:0007669"/>
    <property type="project" value="UniProtKB-SubCell"/>
</dbReference>